<feature type="signal peptide" evidence="3">
    <location>
        <begin position="1"/>
        <end position="24"/>
    </location>
</feature>
<feature type="region of interest" description="Disordered" evidence="1">
    <location>
        <begin position="169"/>
        <end position="257"/>
    </location>
</feature>
<name>A0AAV2R0X1_MEGNR</name>
<evidence type="ECO:0000313" key="4">
    <source>
        <dbReference type="EMBL" id="CAL4105506.1"/>
    </source>
</evidence>
<gene>
    <name evidence="4" type="ORF">MNOR_LOCUS18105</name>
</gene>
<comment type="caution">
    <text evidence="4">The sequence shown here is derived from an EMBL/GenBank/DDBJ whole genome shotgun (WGS) entry which is preliminary data.</text>
</comment>
<dbReference type="Proteomes" id="UP001497623">
    <property type="component" value="Unassembled WGS sequence"/>
</dbReference>
<dbReference type="AlphaFoldDB" id="A0AAV2R0X1"/>
<feature type="region of interest" description="Disordered" evidence="1">
    <location>
        <begin position="327"/>
        <end position="361"/>
    </location>
</feature>
<reference evidence="4 5" key="1">
    <citation type="submission" date="2024-05" db="EMBL/GenBank/DDBJ databases">
        <authorList>
            <person name="Wallberg A."/>
        </authorList>
    </citation>
    <scope>NUCLEOTIDE SEQUENCE [LARGE SCALE GENOMIC DNA]</scope>
</reference>
<keyword evidence="2" id="KW-1133">Transmembrane helix</keyword>
<evidence type="ECO:0000256" key="1">
    <source>
        <dbReference type="SAM" id="MobiDB-lite"/>
    </source>
</evidence>
<sequence length="361" mass="40424">MESRNLRLCLINIIMIHLSAFTMGQPKCDLLETEPYRYIYTDYNPHPNGLRFYPKNHNVTLTFTSMGTMESKTGKIDILSAYDWHVAVFTWNGLNEVKIAIDGSVEGGLILQDQNQNFTNIQITSSHHTYWITCSRTYIMGFCGEVNKIDKSINDPMYRLVTTSATLDNVTNSRSDRRLPALPTDETTNSMELSNKTTQSKGLHTTTKEPSPDAHGIFYPNNTSTEDTTQSKGVPTTTKEPSSDAHGEYDPSIACGRQGSPEATPVLQSTVMVYTLAVVTAVLCFALIVLALYTFKLRRKFQDMDPLKGDMALQALTVAKDRKMSMSTTDRKVSVSDRRMSTTDRKFSLPGQRGYTNDAMN</sequence>
<feature type="transmembrane region" description="Helical" evidence="2">
    <location>
        <begin position="271"/>
        <end position="295"/>
    </location>
</feature>
<evidence type="ECO:0000256" key="2">
    <source>
        <dbReference type="SAM" id="Phobius"/>
    </source>
</evidence>
<evidence type="ECO:0000313" key="5">
    <source>
        <dbReference type="Proteomes" id="UP001497623"/>
    </source>
</evidence>
<accession>A0AAV2R0X1</accession>
<keyword evidence="5" id="KW-1185">Reference proteome</keyword>
<keyword evidence="2" id="KW-0812">Transmembrane</keyword>
<organism evidence="4 5">
    <name type="scientific">Meganyctiphanes norvegica</name>
    <name type="common">Northern krill</name>
    <name type="synonym">Thysanopoda norvegica</name>
    <dbReference type="NCBI Taxonomy" id="48144"/>
    <lineage>
        <taxon>Eukaryota</taxon>
        <taxon>Metazoa</taxon>
        <taxon>Ecdysozoa</taxon>
        <taxon>Arthropoda</taxon>
        <taxon>Crustacea</taxon>
        <taxon>Multicrustacea</taxon>
        <taxon>Malacostraca</taxon>
        <taxon>Eumalacostraca</taxon>
        <taxon>Eucarida</taxon>
        <taxon>Euphausiacea</taxon>
        <taxon>Euphausiidae</taxon>
        <taxon>Meganyctiphanes</taxon>
    </lineage>
</organism>
<dbReference type="EMBL" id="CAXKWB010012788">
    <property type="protein sequence ID" value="CAL4105506.1"/>
    <property type="molecule type" value="Genomic_DNA"/>
</dbReference>
<feature type="compositionally biased region" description="Polar residues" evidence="1">
    <location>
        <begin position="185"/>
        <end position="205"/>
    </location>
</feature>
<proteinExistence type="predicted"/>
<keyword evidence="3" id="KW-0732">Signal</keyword>
<keyword evidence="2" id="KW-0472">Membrane</keyword>
<feature type="compositionally biased region" description="Basic and acidic residues" evidence="1">
    <location>
        <begin position="327"/>
        <end position="347"/>
    </location>
</feature>
<feature type="compositionally biased region" description="Polar residues" evidence="1">
    <location>
        <begin position="220"/>
        <end position="240"/>
    </location>
</feature>
<evidence type="ECO:0000256" key="3">
    <source>
        <dbReference type="SAM" id="SignalP"/>
    </source>
</evidence>
<feature type="chain" id="PRO_5043909660" evidence="3">
    <location>
        <begin position="25"/>
        <end position="361"/>
    </location>
</feature>
<protein>
    <submittedName>
        <fullName evidence="4">Uncharacterized protein</fullName>
    </submittedName>
</protein>